<sequence>MPAASGSRILESLARGSAVVWSRDLESLAIYIENLIRKTSAMGAVVPSLYRALRICSVALKSSSAGGKVYLTRKERLDIYWAVKSESFSV</sequence>
<proteinExistence type="predicted"/>
<evidence type="ECO:0000313" key="1">
    <source>
        <dbReference type="EMBL" id="MFC4489764.1"/>
    </source>
</evidence>
<name>A0ABV8ZPW7_9NEIS</name>
<comment type="caution">
    <text evidence="1">The sequence shown here is derived from an EMBL/GenBank/DDBJ whole genome shotgun (WGS) entry which is preliminary data.</text>
</comment>
<evidence type="ECO:0000313" key="2">
    <source>
        <dbReference type="Proteomes" id="UP001595999"/>
    </source>
</evidence>
<protein>
    <submittedName>
        <fullName evidence="1">Uncharacterized protein</fullName>
    </submittedName>
</protein>
<gene>
    <name evidence="1" type="ORF">ACFO0R_09035</name>
</gene>
<dbReference type="EMBL" id="JBHSEK010000004">
    <property type="protein sequence ID" value="MFC4489764.1"/>
    <property type="molecule type" value="Genomic_DNA"/>
</dbReference>
<keyword evidence="2" id="KW-1185">Reference proteome</keyword>
<organism evidence="1 2">
    <name type="scientific">Chromobacterium aquaticum</name>
    <dbReference type="NCBI Taxonomy" id="467180"/>
    <lineage>
        <taxon>Bacteria</taxon>
        <taxon>Pseudomonadati</taxon>
        <taxon>Pseudomonadota</taxon>
        <taxon>Betaproteobacteria</taxon>
        <taxon>Neisseriales</taxon>
        <taxon>Chromobacteriaceae</taxon>
        <taxon>Chromobacterium</taxon>
    </lineage>
</organism>
<reference evidence="2" key="1">
    <citation type="journal article" date="2019" name="Int. J. Syst. Evol. Microbiol.">
        <title>The Global Catalogue of Microorganisms (GCM) 10K type strain sequencing project: providing services to taxonomists for standard genome sequencing and annotation.</title>
        <authorList>
            <consortium name="The Broad Institute Genomics Platform"/>
            <consortium name="The Broad Institute Genome Sequencing Center for Infectious Disease"/>
            <person name="Wu L."/>
            <person name="Ma J."/>
        </authorList>
    </citation>
    <scope>NUCLEOTIDE SEQUENCE [LARGE SCALE GENOMIC DNA]</scope>
    <source>
        <strain evidence="2">CGMCC 4.7608</strain>
    </source>
</reference>
<dbReference type="RefSeq" id="WP_048411839.1">
    <property type="nucleotide sequence ID" value="NZ_JAJOHW010000094.1"/>
</dbReference>
<dbReference type="Proteomes" id="UP001595999">
    <property type="component" value="Unassembled WGS sequence"/>
</dbReference>
<accession>A0ABV8ZPW7</accession>